<reference evidence="3" key="1">
    <citation type="submission" date="2014-09" db="EMBL/GenBank/DDBJ databases">
        <title>Whole genome shotgun sequence of Streptomyces sp. NBRC 110027.</title>
        <authorList>
            <person name="Komaki H."/>
            <person name="Ichikawa N."/>
            <person name="Katano-Makiyama Y."/>
            <person name="Hosoyama A."/>
            <person name="Hashimoto M."/>
            <person name="Uohara A."/>
            <person name="Kitahashi Y."/>
            <person name="Ohji S."/>
            <person name="Kimura A."/>
            <person name="Yamazoe A."/>
            <person name="Igarashi Y."/>
            <person name="Fujita N."/>
        </authorList>
    </citation>
    <scope>NUCLEOTIDE SEQUENCE [LARGE SCALE GENOMIC DNA]</scope>
    <source>
        <strain evidence="3">NBRC 110027</strain>
    </source>
</reference>
<dbReference type="Proteomes" id="UP000048965">
    <property type="component" value="Unassembled WGS sequence"/>
</dbReference>
<reference evidence="2 3" key="2">
    <citation type="journal article" date="2015" name="Stand. Genomic Sci.">
        <title>Draft genome sequence of marine-derived Streptomyces sp. TP-A0598, a producer of anti-MRSA antibiotic lydicamycins.</title>
        <authorList>
            <person name="Komaki H."/>
            <person name="Ichikawa N."/>
            <person name="Hosoyama A."/>
            <person name="Fujita N."/>
            <person name="Igarashi Y."/>
        </authorList>
    </citation>
    <scope>NUCLEOTIDE SEQUENCE [LARGE SCALE GENOMIC DNA]</scope>
    <source>
        <strain evidence="2 3">NBRC 110027</strain>
    </source>
</reference>
<dbReference type="AlphaFoldDB" id="A0A0P4RA22"/>
<dbReference type="PROSITE" id="PS51819">
    <property type="entry name" value="VOC"/>
    <property type="match status" value="1"/>
</dbReference>
<protein>
    <recommendedName>
        <fullName evidence="1">VOC domain-containing protein</fullName>
    </recommendedName>
</protein>
<dbReference type="CDD" id="cd06587">
    <property type="entry name" value="VOC"/>
    <property type="match status" value="1"/>
</dbReference>
<evidence type="ECO:0000259" key="1">
    <source>
        <dbReference type="PROSITE" id="PS51819"/>
    </source>
</evidence>
<proteinExistence type="predicted"/>
<dbReference type="InterPro" id="IPR037523">
    <property type="entry name" value="VOC_core"/>
</dbReference>
<dbReference type="PANTHER" id="PTHR35908:SF1">
    <property type="entry name" value="CONSERVED PROTEIN"/>
    <property type="match status" value="1"/>
</dbReference>
<evidence type="ECO:0000313" key="2">
    <source>
        <dbReference type="EMBL" id="GAO09800.1"/>
    </source>
</evidence>
<keyword evidence="3" id="KW-1185">Reference proteome</keyword>
<gene>
    <name evidence="2" type="ORF">TPA0598_05_05220</name>
</gene>
<accession>A0A0P4RA22</accession>
<evidence type="ECO:0000313" key="3">
    <source>
        <dbReference type="Proteomes" id="UP000048965"/>
    </source>
</evidence>
<feature type="domain" description="VOC" evidence="1">
    <location>
        <begin position="5"/>
        <end position="124"/>
    </location>
</feature>
<dbReference type="InterPro" id="IPR041581">
    <property type="entry name" value="Glyoxalase_6"/>
</dbReference>
<organism evidence="2 3">
    <name type="scientific">Streptomyces lydicamycinicus</name>
    <dbReference type="NCBI Taxonomy" id="1546107"/>
    <lineage>
        <taxon>Bacteria</taxon>
        <taxon>Bacillati</taxon>
        <taxon>Actinomycetota</taxon>
        <taxon>Actinomycetes</taxon>
        <taxon>Kitasatosporales</taxon>
        <taxon>Streptomycetaceae</taxon>
        <taxon>Streptomyces</taxon>
    </lineage>
</organism>
<dbReference type="EMBL" id="BBNO01000005">
    <property type="protein sequence ID" value="GAO09800.1"/>
    <property type="molecule type" value="Genomic_DNA"/>
</dbReference>
<dbReference type="Gene3D" id="3.10.180.10">
    <property type="entry name" value="2,3-Dihydroxybiphenyl 1,2-Dioxygenase, domain 1"/>
    <property type="match status" value="1"/>
</dbReference>
<dbReference type="InterPro" id="IPR029068">
    <property type="entry name" value="Glyas_Bleomycin-R_OHBP_Dase"/>
</dbReference>
<dbReference type="SUPFAM" id="SSF54593">
    <property type="entry name" value="Glyoxalase/Bleomycin resistance protein/Dihydroxybiphenyl dioxygenase"/>
    <property type="match status" value="1"/>
</dbReference>
<name>A0A0P4RA22_9ACTN</name>
<comment type="caution">
    <text evidence="2">The sequence shown here is derived from an EMBL/GenBank/DDBJ whole genome shotgun (WGS) entry which is preliminary data.</text>
</comment>
<sequence>MGLIKLGVVALDCPDPRALANFYAQVLDWQVTGGDDEWIEIAGPTGRTLAFQQVPEADYRPPQWPGQETPQQLHLDFDVRRADIDEAERKVLALGAKLVQGDAEGRDWRVYLDPAGHPFCLCLK</sequence>
<dbReference type="RefSeq" id="WP_042156505.1">
    <property type="nucleotide sequence ID" value="NZ_BBNO01000005.1"/>
</dbReference>
<dbReference type="OrthoDB" id="1645442at2"/>
<dbReference type="PANTHER" id="PTHR35908">
    <property type="entry name" value="HYPOTHETICAL FUSION PROTEIN"/>
    <property type="match status" value="1"/>
</dbReference>
<dbReference type="Pfam" id="PF18029">
    <property type="entry name" value="Glyoxalase_6"/>
    <property type="match status" value="1"/>
</dbReference>